<dbReference type="eggNOG" id="COG2148">
    <property type="taxonomic scope" value="Bacteria"/>
</dbReference>
<keyword evidence="3 10" id="KW-0808">Transferase</keyword>
<organism evidence="10 11">
    <name type="scientific">Erythrobacter litoralis (strain HTCC2594)</name>
    <dbReference type="NCBI Taxonomy" id="314225"/>
    <lineage>
        <taxon>Bacteria</taxon>
        <taxon>Pseudomonadati</taxon>
        <taxon>Pseudomonadota</taxon>
        <taxon>Alphaproteobacteria</taxon>
        <taxon>Sphingomonadales</taxon>
        <taxon>Erythrobacteraceae</taxon>
        <taxon>Erythrobacter/Porphyrobacter group</taxon>
        <taxon>Erythrobacter</taxon>
    </lineage>
</organism>
<dbReference type="HOGENOM" id="CLU_024920_0_1_5"/>
<proteinExistence type="inferred from homology"/>
<dbReference type="GO" id="GO:0016020">
    <property type="term" value="C:membrane"/>
    <property type="evidence" value="ECO:0007669"/>
    <property type="project" value="UniProtKB-SubCell"/>
</dbReference>
<comment type="similarity">
    <text evidence="2">Belongs to the bacterial sugar transferase family.</text>
</comment>
<dbReference type="NCBIfam" id="TIGR03025">
    <property type="entry name" value="EPS_sugtrans"/>
    <property type="match status" value="1"/>
</dbReference>
<evidence type="ECO:0000259" key="9">
    <source>
        <dbReference type="Pfam" id="PF02397"/>
    </source>
</evidence>
<dbReference type="PANTHER" id="PTHR30576:SF0">
    <property type="entry name" value="UNDECAPRENYL-PHOSPHATE N-ACETYLGALACTOSAMINYL 1-PHOSPHATE TRANSFERASE-RELATED"/>
    <property type="match status" value="1"/>
</dbReference>
<dbReference type="AlphaFoldDB" id="Q2N6Z8"/>
<keyword evidence="6 8" id="KW-0472">Membrane</keyword>
<feature type="transmembrane region" description="Helical" evidence="8">
    <location>
        <begin position="276"/>
        <end position="299"/>
    </location>
</feature>
<comment type="subcellular location">
    <subcellularLocation>
        <location evidence="1">Membrane</location>
        <topology evidence="1">Multi-pass membrane protein</topology>
    </subcellularLocation>
</comment>
<gene>
    <name evidence="10" type="ordered locus">ELI_12255</name>
</gene>
<dbReference type="InterPro" id="IPR003362">
    <property type="entry name" value="Bact_transf"/>
</dbReference>
<feature type="transmembrane region" description="Helical" evidence="8">
    <location>
        <begin position="96"/>
        <end position="115"/>
    </location>
</feature>
<feature type="domain" description="Bacterial sugar transferase" evidence="9">
    <location>
        <begin position="271"/>
        <end position="457"/>
    </location>
</feature>
<dbReference type="InterPro" id="IPR017475">
    <property type="entry name" value="EPS_sugar_tfrase"/>
</dbReference>
<dbReference type="EMBL" id="CP000157">
    <property type="protein sequence ID" value="ABC64543.1"/>
    <property type="molecule type" value="Genomic_DNA"/>
</dbReference>
<evidence type="ECO:0000256" key="2">
    <source>
        <dbReference type="ARBA" id="ARBA00006464"/>
    </source>
</evidence>
<accession>Q2N6Z8</accession>
<dbReference type="PANTHER" id="PTHR30576">
    <property type="entry name" value="COLANIC BIOSYNTHESIS UDP-GLUCOSE LIPID CARRIER TRANSFERASE"/>
    <property type="match status" value="1"/>
</dbReference>
<evidence type="ECO:0000313" key="10">
    <source>
        <dbReference type="EMBL" id="ABC64543.1"/>
    </source>
</evidence>
<dbReference type="GO" id="GO:0000271">
    <property type="term" value="P:polysaccharide biosynthetic process"/>
    <property type="evidence" value="ECO:0007669"/>
    <property type="project" value="UniProtKB-KW"/>
</dbReference>
<keyword evidence="5 8" id="KW-1133">Transmembrane helix</keyword>
<dbReference type="KEGG" id="eli:ELI_12255"/>
<keyword evidence="7" id="KW-0270">Exopolysaccharide synthesis</keyword>
<feature type="transmembrane region" description="Helical" evidence="8">
    <location>
        <begin position="65"/>
        <end position="84"/>
    </location>
</feature>
<evidence type="ECO:0000256" key="6">
    <source>
        <dbReference type="ARBA" id="ARBA00023136"/>
    </source>
</evidence>
<dbReference type="RefSeq" id="WP_011415365.1">
    <property type="nucleotide sequence ID" value="NC_007722.1"/>
</dbReference>
<feature type="transmembrane region" description="Helical" evidence="8">
    <location>
        <begin position="121"/>
        <end position="140"/>
    </location>
</feature>
<dbReference type="GO" id="GO:0016780">
    <property type="term" value="F:phosphotransferase activity, for other substituted phosphate groups"/>
    <property type="evidence" value="ECO:0007669"/>
    <property type="project" value="TreeGrafter"/>
</dbReference>
<keyword evidence="11" id="KW-1185">Reference proteome</keyword>
<evidence type="ECO:0000256" key="5">
    <source>
        <dbReference type="ARBA" id="ARBA00022989"/>
    </source>
</evidence>
<evidence type="ECO:0000256" key="1">
    <source>
        <dbReference type="ARBA" id="ARBA00004141"/>
    </source>
</evidence>
<dbReference type="STRING" id="314225.ELI_12255"/>
<evidence type="ECO:0000256" key="7">
    <source>
        <dbReference type="ARBA" id="ARBA00023169"/>
    </source>
</evidence>
<evidence type="ECO:0000313" key="11">
    <source>
        <dbReference type="Proteomes" id="UP000008808"/>
    </source>
</evidence>
<dbReference type="Pfam" id="PF02397">
    <property type="entry name" value="Bac_transf"/>
    <property type="match status" value="1"/>
</dbReference>
<protein>
    <submittedName>
        <fullName evidence="10">Probable glycosyl transferase</fullName>
    </submittedName>
</protein>
<feature type="transmembrane region" description="Helical" evidence="8">
    <location>
        <begin position="30"/>
        <end position="53"/>
    </location>
</feature>
<name>Q2N6Z8_ERYLH</name>
<keyword evidence="4 8" id="KW-0812">Transmembrane</keyword>
<evidence type="ECO:0000256" key="3">
    <source>
        <dbReference type="ARBA" id="ARBA00022679"/>
    </source>
</evidence>
<reference evidence="11" key="1">
    <citation type="journal article" date="2009" name="J. Bacteriol.">
        <title>Complete genome sequence of Erythrobacter litoralis HTCC2594.</title>
        <authorList>
            <person name="Oh H.M."/>
            <person name="Giovannoni S.J."/>
            <person name="Ferriera S."/>
            <person name="Johnson J."/>
            <person name="Cho J.C."/>
        </authorList>
    </citation>
    <scope>NUCLEOTIDE SEQUENCE [LARGE SCALE GENOMIC DNA]</scope>
    <source>
        <strain evidence="11">HTCC2594</strain>
    </source>
</reference>
<sequence>MNALPEIKDMELRGELLPAPSLERRRLRAYLLFVVTDVAAIFIAFLAAGALYLQRFPDPQASNQAYLLLPIYLTIALYQGTYSIRTLFDYRFAISRSFGALAISAALLAFVAFYLKAGASFSRVTLTLGLVGAGVLIALSRRIAVHLIERRWDGFVRNRLHIRDGGDELAIPFNCIVDARAAGIDPEADDPHSLDLLGRLLLNQDEVVVSCPLDRRAAWAFVLKANGVHGEILSPTAHELGALNVKHYEAADASTLVVSAGPLGLRARALKRAFDIAFSTLALILLLPFLCLLALAIWLEDRGPVLFVQQRTGRGNRFFRMYKFRSMRTDSSDADGDRSTARGDNRLTRIGRFIRAYSIDELPQLLNVLKGEMSIVGPRPHAPGSLAGEKKFWQVDARYWHRHALKPGLTGLAQVRGFRGTAERERDLSDRLQADLEYLAHWSLFRDLAIIAQTLLVLRHDRAY</sequence>
<evidence type="ECO:0000256" key="8">
    <source>
        <dbReference type="SAM" id="Phobius"/>
    </source>
</evidence>
<dbReference type="Proteomes" id="UP000008808">
    <property type="component" value="Chromosome"/>
</dbReference>
<evidence type="ECO:0000256" key="4">
    <source>
        <dbReference type="ARBA" id="ARBA00022692"/>
    </source>
</evidence>